<sequence length="234" mass="27284">MAKVIILSKEDFEKLSEDVSPEYPFLKDNREIMSADPGGLFRCLMVRAEGEKENMLIAQGQNCLYLGYGRDYRSVDLQGVPEERIALEEPKAYQEHAVFYHRPSHINDLNGQNPLRPVPERQTSFQVEQVVVLCDEQFRQFQETGLKDDQIFLFYYSDKMWFDPGSLCWHCVLVKSETGKEGILVDAEGYSYARYAAFAPDCDRLRLRDVPVHYEYPARAPEQKKSRKRKEPER</sequence>
<accession>A0A8J6TQT3</accession>
<comment type="caution">
    <text evidence="2">The sequence shown here is derived from an EMBL/GenBank/DDBJ whole genome shotgun (WGS) entry which is preliminary data.</text>
</comment>
<dbReference type="InterPro" id="IPR046292">
    <property type="entry name" value="DUF6329"/>
</dbReference>
<name>A0A8J6TQT3_9FIRM</name>
<protein>
    <recommendedName>
        <fullName evidence="1">DUF6329 domain-containing protein</fullName>
    </recommendedName>
</protein>
<gene>
    <name evidence="2" type="ORF">H8702_10270</name>
</gene>
<reference evidence="2" key="1">
    <citation type="submission" date="2020-08" db="EMBL/GenBank/DDBJ databases">
        <title>Genome public.</title>
        <authorList>
            <person name="Liu C."/>
            <person name="Sun Q."/>
        </authorList>
    </citation>
    <scope>NUCLEOTIDE SEQUENCE</scope>
    <source>
        <strain evidence="2">NSJ-15</strain>
    </source>
</reference>
<evidence type="ECO:0000313" key="3">
    <source>
        <dbReference type="Proteomes" id="UP000632659"/>
    </source>
</evidence>
<dbReference type="Proteomes" id="UP000632659">
    <property type="component" value="Unassembled WGS sequence"/>
</dbReference>
<proteinExistence type="predicted"/>
<evidence type="ECO:0000259" key="1">
    <source>
        <dbReference type="Pfam" id="PF19854"/>
    </source>
</evidence>
<keyword evidence="3" id="KW-1185">Reference proteome</keyword>
<feature type="domain" description="DUF6329" evidence="1">
    <location>
        <begin position="169"/>
        <end position="204"/>
    </location>
</feature>
<dbReference type="AlphaFoldDB" id="A0A8J6TQT3"/>
<evidence type="ECO:0000313" key="2">
    <source>
        <dbReference type="EMBL" id="MBC8611484.1"/>
    </source>
</evidence>
<dbReference type="Pfam" id="PF19854">
    <property type="entry name" value="DUF6329"/>
    <property type="match status" value="1"/>
</dbReference>
<organism evidence="2 3">
    <name type="scientific">Massiliimalia timonensis</name>
    <dbReference type="NCBI Taxonomy" id="1987501"/>
    <lineage>
        <taxon>Bacteria</taxon>
        <taxon>Bacillati</taxon>
        <taxon>Bacillota</taxon>
        <taxon>Clostridia</taxon>
        <taxon>Eubacteriales</taxon>
        <taxon>Oscillospiraceae</taxon>
        <taxon>Massiliimalia</taxon>
    </lineage>
</organism>
<dbReference type="EMBL" id="JACRTL010000006">
    <property type="protein sequence ID" value="MBC8611484.1"/>
    <property type="molecule type" value="Genomic_DNA"/>
</dbReference>